<dbReference type="AlphaFoldDB" id="H1KHR2"/>
<proteinExistence type="predicted"/>
<dbReference type="Proteomes" id="UP000004382">
    <property type="component" value="Unassembled WGS sequence"/>
</dbReference>
<gene>
    <name evidence="1" type="ORF">MetexDRAFT_2174</name>
</gene>
<accession>H1KHR2</accession>
<sequence precursor="true">MSQRNTQPVAATAAVAGGVLANNAKVRVDLPRPTADQQQFLEDIQARVKDYDPNTLICGHKVD</sequence>
<organism evidence="1 2">
    <name type="scientific">Methylorubrum extorquens DSM 13060</name>
    <dbReference type="NCBI Taxonomy" id="882800"/>
    <lineage>
        <taxon>Bacteria</taxon>
        <taxon>Pseudomonadati</taxon>
        <taxon>Pseudomonadota</taxon>
        <taxon>Alphaproteobacteria</taxon>
        <taxon>Hyphomicrobiales</taxon>
        <taxon>Methylobacteriaceae</taxon>
        <taxon>Methylorubrum</taxon>
    </lineage>
</organism>
<protein>
    <submittedName>
        <fullName evidence="1">Uncharacterized protein</fullName>
    </submittedName>
</protein>
<reference evidence="1 2" key="1">
    <citation type="submission" date="2011-09" db="EMBL/GenBank/DDBJ databases">
        <title>The draft genome of Methylobacterium extorquens DSM 13060.</title>
        <authorList>
            <consortium name="US DOE Joint Genome Institute (JGI-PGF)"/>
            <person name="Lucas S."/>
            <person name="Han J."/>
            <person name="Lapidus A."/>
            <person name="Cheng J.-F."/>
            <person name="Goodwin L."/>
            <person name="Pitluck S."/>
            <person name="Peters L."/>
            <person name="Land M.L."/>
            <person name="Hauser L."/>
            <person name="Koskimaki J."/>
            <person name="Halonen O."/>
            <person name="Pirttila A."/>
            <person name="Frank C."/>
            <person name="Woyke T.J."/>
        </authorList>
    </citation>
    <scope>NUCLEOTIDE SEQUENCE [LARGE SCALE GENOMIC DNA]</scope>
    <source>
        <strain evidence="1 2">DSM 13060</strain>
    </source>
</reference>
<dbReference type="RefSeq" id="WP_003599529.1">
    <property type="nucleotide sequence ID" value="NZ_AGJK01000045.1"/>
</dbReference>
<evidence type="ECO:0000313" key="2">
    <source>
        <dbReference type="Proteomes" id="UP000004382"/>
    </source>
</evidence>
<evidence type="ECO:0000313" key="1">
    <source>
        <dbReference type="EMBL" id="EHP92940.1"/>
    </source>
</evidence>
<name>H1KHR2_METEX</name>
<dbReference type="EMBL" id="AGJK01000045">
    <property type="protein sequence ID" value="EHP92940.1"/>
    <property type="molecule type" value="Genomic_DNA"/>
</dbReference>
<comment type="caution">
    <text evidence="1">The sequence shown here is derived from an EMBL/GenBank/DDBJ whole genome shotgun (WGS) entry which is preliminary data.</text>
</comment>